<name>B8ETB8_METSB</name>
<dbReference type="Proteomes" id="UP000002257">
    <property type="component" value="Chromosome"/>
</dbReference>
<protein>
    <recommendedName>
        <fullName evidence="3">Polyhydroxyalkanoic acid synthase</fullName>
    </recommendedName>
</protein>
<sequence>MKKEKIYEFAIDRRLTPARRKAIEKHIDQNAHLSPKPVTYNWDEDDDGVLHIAADPMLIEIRFQDKTVELYGAAPLWARLLFTAKRKSELKEQIEAVLHETKFIKG</sequence>
<keyword evidence="2" id="KW-1185">Reference proteome</keyword>
<dbReference type="AlphaFoldDB" id="B8ETB8"/>
<dbReference type="KEGG" id="msl:Msil_2842"/>
<evidence type="ECO:0008006" key="3">
    <source>
        <dbReference type="Google" id="ProtNLM"/>
    </source>
</evidence>
<proteinExistence type="predicted"/>
<dbReference type="STRING" id="395965.Msil_2842"/>
<reference evidence="1 2" key="1">
    <citation type="journal article" date="2010" name="J. Bacteriol.">
        <title>Complete genome sequence of the aerobic facultative methanotroph Methylocella silvestris BL2.</title>
        <authorList>
            <person name="Chen Y."/>
            <person name="Crombie A."/>
            <person name="Rahman M.T."/>
            <person name="Dedysh S.N."/>
            <person name="Liesack W."/>
            <person name="Stott M.B."/>
            <person name="Alam M."/>
            <person name="Theisen A.R."/>
            <person name="Murrell J.C."/>
            <person name="Dunfield P.F."/>
        </authorList>
    </citation>
    <scope>NUCLEOTIDE SEQUENCE [LARGE SCALE GENOMIC DNA]</scope>
    <source>
        <strain evidence="2">DSM 15510 / CIP 108128 / LMG 27833 / NCIMB 13906 / BL2</strain>
    </source>
</reference>
<organism evidence="1 2">
    <name type="scientific">Methylocella silvestris (strain DSM 15510 / CIP 108128 / LMG 27833 / NCIMB 13906 / BL2)</name>
    <dbReference type="NCBI Taxonomy" id="395965"/>
    <lineage>
        <taxon>Bacteria</taxon>
        <taxon>Pseudomonadati</taxon>
        <taxon>Pseudomonadota</taxon>
        <taxon>Alphaproteobacteria</taxon>
        <taxon>Hyphomicrobiales</taxon>
        <taxon>Beijerinckiaceae</taxon>
        <taxon>Methylocella</taxon>
    </lineage>
</organism>
<gene>
    <name evidence="1" type="ordered locus">Msil_2842</name>
</gene>
<dbReference type="HOGENOM" id="CLU_2220087_0_0_5"/>
<accession>B8ETB8</accession>
<dbReference type="EMBL" id="CP001280">
    <property type="protein sequence ID" value="ACK51760.1"/>
    <property type="molecule type" value="Genomic_DNA"/>
</dbReference>
<dbReference type="eggNOG" id="ENOG50332JF">
    <property type="taxonomic scope" value="Bacteria"/>
</dbReference>
<evidence type="ECO:0000313" key="2">
    <source>
        <dbReference type="Proteomes" id="UP000002257"/>
    </source>
</evidence>
<evidence type="ECO:0000313" key="1">
    <source>
        <dbReference type="EMBL" id="ACK51760.1"/>
    </source>
</evidence>
<dbReference type="OrthoDB" id="8449889at2"/>
<dbReference type="RefSeq" id="WP_012591829.1">
    <property type="nucleotide sequence ID" value="NC_011666.1"/>
</dbReference>